<reference evidence="5 6" key="1">
    <citation type="submission" date="2020-03" db="EMBL/GenBank/DDBJ databases">
        <title>Roseomonas selenitidurans sp. nov. isolated from soil.</title>
        <authorList>
            <person name="Liu H."/>
        </authorList>
    </citation>
    <scope>NUCLEOTIDE SEQUENCE [LARGE SCALE GENOMIC DNA]</scope>
    <source>
        <strain evidence="5 6">JCM 15073</strain>
    </source>
</reference>
<dbReference type="Gene3D" id="3.40.50.10610">
    <property type="entry name" value="ABC-type transport auxiliary lipoprotein component"/>
    <property type="match status" value="1"/>
</dbReference>
<dbReference type="PANTHER" id="PTHR12558:SF33">
    <property type="entry name" value="BLL7664 PROTEIN"/>
    <property type="match status" value="1"/>
</dbReference>
<sequence length="548" mass="60940">MRIAFAGHELDLRRQELCRDKVLVHIEPQVFDILLHLVRNRDRVVSKDELFEVVWNGRLVSEAALSSRINAARKAVGDDGDRQAIIKTVHKRGFRFVASVQECSSEAEPVAAALPDSPLQVPAPASLPASSTGRARGDKPSVVVLPFSNRSPEPDTDYFSYGLTEDIIRLLARNRWLEVLSRHSAAAFKDRDVPAQEIGAALGVRYLVQGSVTKRQDRLRIIADLVCAETGRHLWSETYDLTIDDLLQVQDAIAQQIAATIEPELSRLEHEAAIRRPPSTMDAWDFYQRGLWNLWGFTTPSMAEAETMFRRAMELDPGFARAHGALSYVFLQRTFLSEPEERPALLETAMRYARLAVMLDDRDCMNLCALGRAHCMLQEYEDSVAALEQCVALNPSFAQGWFALAFTLTFCGRQEEALAMVGRAIELSPRDPHLTSFHHLRGLACFALGDLEGTAACMRMAIRLHNASHCSFAVHAAALGLLGRPVEARASVTELLRRKPHYSSASGRHDLFFCADTAMIERFVEGLRLAGLSAQPQATGAARRLRTA</sequence>
<comment type="caution">
    <text evidence="5">The sequence shown here is derived from an EMBL/GenBank/DDBJ whole genome shotgun (WGS) entry which is preliminary data.</text>
</comment>
<dbReference type="EMBL" id="JAAVTX010000011">
    <property type="protein sequence ID" value="NKE48609.1"/>
    <property type="molecule type" value="Genomic_DNA"/>
</dbReference>
<dbReference type="PROSITE" id="PS50005">
    <property type="entry name" value="TPR"/>
    <property type="match status" value="1"/>
</dbReference>
<dbReference type="InterPro" id="IPR036388">
    <property type="entry name" value="WH-like_DNA-bd_sf"/>
</dbReference>
<name>A0ABX1F8A6_9PROT</name>
<evidence type="ECO:0000256" key="1">
    <source>
        <dbReference type="ARBA" id="ARBA00023125"/>
    </source>
</evidence>
<dbReference type="PANTHER" id="PTHR12558">
    <property type="entry name" value="CELL DIVISION CYCLE 16,23,27"/>
    <property type="match status" value="1"/>
</dbReference>
<evidence type="ECO:0000259" key="4">
    <source>
        <dbReference type="PROSITE" id="PS51755"/>
    </source>
</evidence>
<dbReference type="CDD" id="cd00383">
    <property type="entry name" value="trans_reg_C"/>
    <property type="match status" value="1"/>
</dbReference>
<proteinExistence type="predicted"/>
<feature type="repeat" description="TPR" evidence="2">
    <location>
        <begin position="398"/>
        <end position="431"/>
    </location>
</feature>
<accession>A0ABX1F8A6</accession>
<feature type="domain" description="OmpR/PhoB-type" evidence="4">
    <location>
        <begin position="1"/>
        <end position="98"/>
    </location>
</feature>
<dbReference type="InterPro" id="IPR011990">
    <property type="entry name" value="TPR-like_helical_dom_sf"/>
</dbReference>
<dbReference type="InterPro" id="IPR001867">
    <property type="entry name" value="OmpR/PhoB-type_DNA-bd"/>
</dbReference>
<keyword evidence="6" id="KW-1185">Reference proteome</keyword>
<dbReference type="PROSITE" id="PS51755">
    <property type="entry name" value="OMPR_PHOB"/>
    <property type="match status" value="1"/>
</dbReference>
<dbReference type="SUPFAM" id="SSF48452">
    <property type="entry name" value="TPR-like"/>
    <property type="match status" value="1"/>
</dbReference>
<dbReference type="Proteomes" id="UP000765160">
    <property type="component" value="Unassembled WGS sequence"/>
</dbReference>
<dbReference type="Pfam" id="PF00486">
    <property type="entry name" value="Trans_reg_C"/>
    <property type="match status" value="1"/>
</dbReference>
<gene>
    <name evidence="5" type="ORF">HB662_27825</name>
</gene>
<dbReference type="Gene3D" id="1.10.10.10">
    <property type="entry name" value="Winged helix-like DNA-binding domain superfamily/Winged helix DNA-binding domain"/>
    <property type="match status" value="1"/>
</dbReference>
<organism evidence="5 6">
    <name type="scientific">Falsiroseomonas frigidaquae</name>
    <dbReference type="NCBI Taxonomy" id="487318"/>
    <lineage>
        <taxon>Bacteria</taxon>
        <taxon>Pseudomonadati</taxon>
        <taxon>Pseudomonadota</taxon>
        <taxon>Alphaproteobacteria</taxon>
        <taxon>Acetobacterales</taxon>
        <taxon>Roseomonadaceae</taxon>
        <taxon>Falsiroseomonas</taxon>
    </lineage>
</organism>
<dbReference type="RefSeq" id="WP_168055176.1">
    <property type="nucleotide sequence ID" value="NZ_JAATJR010000011.1"/>
</dbReference>
<evidence type="ECO:0000313" key="5">
    <source>
        <dbReference type="EMBL" id="NKE48609.1"/>
    </source>
</evidence>
<dbReference type="Gene3D" id="1.25.40.10">
    <property type="entry name" value="Tetratricopeptide repeat domain"/>
    <property type="match status" value="1"/>
</dbReference>
<evidence type="ECO:0000313" key="6">
    <source>
        <dbReference type="Proteomes" id="UP000765160"/>
    </source>
</evidence>
<dbReference type="InterPro" id="IPR019734">
    <property type="entry name" value="TPR_rpt"/>
</dbReference>
<feature type="DNA-binding region" description="OmpR/PhoB-type" evidence="3">
    <location>
        <begin position="1"/>
        <end position="98"/>
    </location>
</feature>
<evidence type="ECO:0000256" key="2">
    <source>
        <dbReference type="PROSITE-ProRule" id="PRU00339"/>
    </source>
</evidence>
<evidence type="ECO:0000256" key="3">
    <source>
        <dbReference type="PROSITE-ProRule" id="PRU01091"/>
    </source>
</evidence>
<dbReference type="SMART" id="SM00862">
    <property type="entry name" value="Trans_reg_C"/>
    <property type="match status" value="1"/>
</dbReference>
<dbReference type="InterPro" id="IPR016032">
    <property type="entry name" value="Sig_transdc_resp-reg_C-effctor"/>
</dbReference>
<dbReference type="SMART" id="SM00028">
    <property type="entry name" value="TPR"/>
    <property type="match status" value="3"/>
</dbReference>
<keyword evidence="1 3" id="KW-0238">DNA-binding</keyword>
<keyword evidence="2" id="KW-0802">TPR repeat</keyword>
<protein>
    <recommendedName>
        <fullName evidence="4">OmpR/PhoB-type domain-containing protein</fullName>
    </recommendedName>
</protein>
<dbReference type="SUPFAM" id="SSF46894">
    <property type="entry name" value="C-terminal effector domain of the bipartite response regulators"/>
    <property type="match status" value="1"/>
</dbReference>